<proteinExistence type="predicted"/>
<dbReference type="PANTHER" id="PTHR43833:SF7">
    <property type="entry name" value="KTR SYSTEM POTASSIUM UPTAKE PROTEIN C"/>
    <property type="match status" value="1"/>
</dbReference>
<dbReference type="EMBL" id="LRQT01000026">
    <property type="protein sequence ID" value="KXA64401.1"/>
    <property type="molecule type" value="Genomic_DNA"/>
</dbReference>
<evidence type="ECO:0000259" key="2">
    <source>
        <dbReference type="PROSITE" id="PS51202"/>
    </source>
</evidence>
<dbReference type="Pfam" id="PF02080">
    <property type="entry name" value="TrkA_C"/>
    <property type="match status" value="1"/>
</dbReference>
<dbReference type="PROSITE" id="PS51202">
    <property type="entry name" value="RCK_C"/>
    <property type="match status" value="1"/>
</dbReference>
<comment type="caution">
    <text evidence="3">The sequence shown here is derived from an EMBL/GenBank/DDBJ whole genome shotgun (WGS) entry which is preliminary data.</text>
</comment>
<dbReference type="PATRIC" id="fig|39777.7.peg.1000"/>
<sequence>MKHKTIAVIGLGQFGGTVAKMLASMDHEVLGVDIDPEVVQKISPFITHAIVADTTDEEAIKALALSQFDMVIVAIGGNLQANLMTAMLLKELDAPKIVAKAENNIQGKMLHKIGVDQVIYPEYDMALRLVQFLTRDHVMDYLQLSKNISLIEIKMPSFMVGTCLKDSNLREKYNLNAVGIRRGEDLEVPPNPITILGEDDKLLVIGNNSDLDALTV</sequence>
<reference evidence="3 4" key="1">
    <citation type="submission" date="2016-01" db="EMBL/GenBank/DDBJ databases">
        <authorList>
            <person name="Oliw E.H."/>
        </authorList>
    </citation>
    <scope>NUCLEOTIDE SEQUENCE [LARGE SCALE GENOMIC DNA]</scope>
    <source>
        <strain evidence="3 4">CMW7756B</strain>
    </source>
</reference>
<dbReference type="SUPFAM" id="SSF51735">
    <property type="entry name" value="NAD(P)-binding Rossmann-fold domains"/>
    <property type="match status" value="1"/>
</dbReference>
<dbReference type="Proteomes" id="UP000070226">
    <property type="component" value="Unassembled WGS sequence"/>
</dbReference>
<dbReference type="SUPFAM" id="SSF116726">
    <property type="entry name" value="TrkA C-terminal domain-like"/>
    <property type="match status" value="1"/>
</dbReference>
<dbReference type="RefSeq" id="WP_059363730.1">
    <property type="nucleotide sequence ID" value="NZ_KQ958073.1"/>
</dbReference>
<dbReference type="Gene3D" id="3.40.50.720">
    <property type="entry name" value="NAD(P)-binding Rossmann-like Domain"/>
    <property type="match status" value="1"/>
</dbReference>
<dbReference type="Pfam" id="PF02254">
    <property type="entry name" value="TrkA_N"/>
    <property type="match status" value="1"/>
</dbReference>
<dbReference type="InterPro" id="IPR006037">
    <property type="entry name" value="RCK_C"/>
</dbReference>
<feature type="domain" description="RCK C-terminal" evidence="2">
    <location>
        <begin position="136"/>
        <end position="216"/>
    </location>
</feature>
<gene>
    <name evidence="3" type="ORF">HMPREF3233_01031</name>
</gene>
<dbReference type="GO" id="GO:0006813">
    <property type="term" value="P:potassium ion transport"/>
    <property type="evidence" value="ECO:0007669"/>
    <property type="project" value="InterPro"/>
</dbReference>
<dbReference type="PANTHER" id="PTHR43833">
    <property type="entry name" value="POTASSIUM CHANNEL PROTEIN 2-RELATED-RELATED"/>
    <property type="match status" value="1"/>
</dbReference>
<dbReference type="STRING" id="39777.B7L28_06750"/>
<evidence type="ECO:0000259" key="1">
    <source>
        <dbReference type="PROSITE" id="PS51201"/>
    </source>
</evidence>
<dbReference type="GO" id="GO:0008324">
    <property type="term" value="F:monoatomic cation transmembrane transporter activity"/>
    <property type="evidence" value="ECO:0007669"/>
    <property type="project" value="InterPro"/>
</dbReference>
<dbReference type="InterPro" id="IPR050721">
    <property type="entry name" value="Trk_Ktr_HKT_K-transport"/>
</dbReference>
<feature type="domain" description="RCK N-terminal" evidence="1">
    <location>
        <begin position="3"/>
        <end position="119"/>
    </location>
</feature>
<name>A0A133S4Q6_9FIRM</name>
<dbReference type="PROSITE" id="PS51201">
    <property type="entry name" value="RCK_N"/>
    <property type="match status" value="1"/>
</dbReference>
<dbReference type="InterPro" id="IPR003148">
    <property type="entry name" value="RCK_N"/>
</dbReference>
<dbReference type="AlphaFoldDB" id="A0A133S4Q6"/>
<dbReference type="InterPro" id="IPR036721">
    <property type="entry name" value="RCK_C_sf"/>
</dbReference>
<evidence type="ECO:0000313" key="3">
    <source>
        <dbReference type="EMBL" id="KXA64401.1"/>
    </source>
</evidence>
<organism evidence="3">
    <name type="scientific">Veillonella atypica</name>
    <dbReference type="NCBI Taxonomy" id="39777"/>
    <lineage>
        <taxon>Bacteria</taxon>
        <taxon>Bacillati</taxon>
        <taxon>Bacillota</taxon>
        <taxon>Negativicutes</taxon>
        <taxon>Veillonellales</taxon>
        <taxon>Veillonellaceae</taxon>
        <taxon>Veillonella</taxon>
    </lineage>
</organism>
<accession>A0A133S4Q6</accession>
<evidence type="ECO:0000313" key="4">
    <source>
        <dbReference type="Proteomes" id="UP000070226"/>
    </source>
</evidence>
<dbReference type="InterPro" id="IPR036291">
    <property type="entry name" value="NAD(P)-bd_dom_sf"/>
</dbReference>
<dbReference type="Gene3D" id="3.30.70.1450">
    <property type="entry name" value="Regulator of K+ conductance, C-terminal domain"/>
    <property type="match status" value="1"/>
</dbReference>
<protein>
    <submittedName>
        <fullName evidence="3">Putative Ktr system potassium uptake protein A</fullName>
    </submittedName>
</protein>